<proteinExistence type="predicted"/>
<name>A0A4Y2HPV8_ARAVE</name>
<accession>A0A4Y2HPV8</accession>
<reference evidence="1 2" key="1">
    <citation type="journal article" date="2019" name="Sci. Rep.">
        <title>Orb-weaving spider Araneus ventricosus genome elucidates the spidroin gene catalogue.</title>
        <authorList>
            <person name="Kono N."/>
            <person name="Nakamura H."/>
            <person name="Ohtoshi R."/>
            <person name="Moran D.A.P."/>
            <person name="Shinohara A."/>
            <person name="Yoshida Y."/>
            <person name="Fujiwara M."/>
            <person name="Mori M."/>
            <person name="Tomita M."/>
            <person name="Arakawa K."/>
        </authorList>
    </citation>
    <scope>NUCLEOTIDE SEQUENCE [LARGE SCALE GENOMIC DNA]</scope>
</reference>
<keyword evidence="2" id="KW-1185">Reference proteome</keyword>
<comment type="caution">
    <text evidence="1">The sequence shown here is derived from an EMBL/GenBank/DDBJ whole genome shotgun (WGS) entry which is preliminary data.</text>
</comment>
<protein>
    <submittedName>
        <fullName evidence="1">Uncharacterized protein</fullName>
    </submittedName>
</protein>
<dbReference type="Proteomes" id="UP000499080">
    <property type="component" value="Unassembled WGS sequence"/>
</dbReference>
<evidence type="ECO:0000313" key="1">
    <source>
        <dbReference type="EMBL" id="GBM67173.1"/>
    </source>
</evidence>
<sequence>MVQPWIPELLLHYLHILRRDYSVLQQQTAVLAEKQLKSKRSLSHQEQSLVSHKMDDVIKSSILTGEVRSQVEFEHSVVDDCLASVHS</sequence>
<evidence type="ECO:0000313" key="2">
    <source>
        <dbReference type="Proteomes" id="UP000499080"/>
    </source>
</evidence>
<dbReference type="AlphaFoldDB" id="A0A4Y2HPV8"/>
<gene>
    <name evidence="1" type="ORF">AVEN_218080_1</name>
</gene>
<dbReference type="EMBL" id="BGPR01002065">
    <property type="protein sequence ID" value="GBM67173.1"/>
    <property type="molecule type" value="Genomic_DNA"/>
</dbReference>
<organism evidence="1 2">
    <name type="scientific">Araneus ventricosus</name>
    <name type="common">Orbweaver spider</name>
    <name type="synonym">Epeira ventricosa</name>
    <dbReference type="NCBI Taxonomy" id="182803"/>
    <lineage>
        <taxon>Eukaryota</taxon>
        <taxon>Metazoa</taxon>
        <taxon>Ecdysozoa</taxon>
        <taxon>Arthropoda</taxon>
        <taxon>Chelicerata</taxon>
        <taxon>Arachnida</taxon>
        <taxon>Araneae</taxon>
        <taxon>Araneomorphae</taxon>
        <taxon>Entelegynae</taxon>
        <taxon>Araneoidea</taxon>
        <taxon>Araneidae</taxon>
        <taxon>Araneus</taxon>
    </lineage>
</organism>